<dbReference type="EMBL" id="AGRW01000035">
    <property type="protein sequence ID" value="EIC02671.1"/>
    <property type="molecule type" value="Genomic_DNA"/>
</dbReference>
<proteinExistence type="predicted"/>
<keyword evidence="1" id="KW-0732">Signal</keyword>
<feature type="chain" id="PRO_5003608657" evidence="1">
    <location>
        <begin position="24"/>
        <end position="243"/>
    </location>
</feature>
<evidence type="ECO:0000313" key="3">
    <source>
        <dbReference type="Proteomes" id="UP000003571"/>
    </source>
</evidence>
<dbReference type="eggNOG" id="ENOG50343I0">
    <property type="taxonomic scope" value="Bacteria"/>
</dbReference>
<protein>
    <submittedName>
        <fullName evidence="2">Uncharacterized protein</fullName>
    </submittedName>
</protein>
<organism evidence="2 3">
    <name type="scientific">Treponema saccharophilum DSM 2985</name>
    <dbReference type="NCBI Taxonomy" id="907348"/>
    <lineage>
        <taxon>Bacteria</taxon>
        <taxon>Pseudomonadati</taxon>
        <taxon>Spirochaetota</taxon>
        <taxon>Spirochaetia</taxon>
        <taxon>Spirochaetales</taxon>
        <taxon>Treponemataceae</taxon>
        <taxon>Treponema</taxon>
    </lineage>
</organism>
<keyword evidence="3" id="KW-1185">Reference proteome</keyword>
<dbReference type="OrthoDB" id="370144at2"/>
<dbReference type="Proteomes" id="UP000003571">
    <property type="component" value="Unassembled WGS sequence"/>
</dbReference>
<accession>H7EIA1</accession>
<dbReference type="STRING" id="907348.TresaDRAFT_2520"/>
<sequence>MAHSAKKKIIFALSVLFLSRVFASDVTQERLVRFSLWAQMDVYPGYFEGDTASESVREMNRQNDGDDVYSVPVRKIREVAPFFVGGMVYGWKFEYTPYDKARGVEEFFEFSPVFGLSDADKERIRYAKPWVKDDVLSAWVEFPRTEEQMHFYYFWRSVIHPRVSGIGYAPLSDGFDGIKSASEEALRNAVREYARKKIKTKPKLVSGTVLISEPALIGIDAGRYRVSLDFFMETDRILEYKTF</sequence>
<gene>
    <name evidence="2" type="ORF">TresaDRAFT_2520</name>
</gene>
<dbReference type="RefSeq" id="WP_002702624.1">
    <property type="nucleotide sequence ID" value="NZ_AGRW01000035.1"/>
</dbReference>
<dbReference type="AlphaFoldDB" id="H7EIA1"/>
<reference evidence="2 3" key="1">
    <citation type="submission" date="2011-09" db="EMBL/GenBank/DDBJ databases">
        <title>The draft genome of Treponema saccharophilum DSM 2985.</title>
        <authorList>
            <consortium name="US DOE Joint Genome Institute (JGI-PGF)"/>
            <person name="Lucas S."/>
            <person name="Copeland A."/>
            <person name="Lapidus A."/>
            <person name="Glavina del Rio T."/>
            <person name="Dalin E."/>
            <person name="Tice H."/>
            <person name="Bruce D."/>
            <person name="Goodwin L."/>
            <person name="Pitluck S."/>
            <person name="Peters L."/>
            <person name="Kyrpides N."/>
            <person name="Mavromatis K."/>
            <person name="Ivanova N."/>
            <person name="Markowitz V."/>
            <person name="Cheng J.-F."/>
            <person name="Hugenholtz P."/>
            <person name="Woyke T."/>
            <person name="Wu D."/>
            <person name="Gronow S."/>
            <person name="Wellnitz S."/>
            <person name="Brambilla E."/>
            <person name="Klenk H.-P."/>
            <person name="Eisen J.A."/>
        </authorList>
    </citation>
    <scope>NUCLEOTIDE SEQUENCE [LARGE SCALE GENOMIC DNA]</scope>
    <source>
        <strain evidence="2 3">DSM 2985</strain>
    </source>
</reference>
<evidence type="ECO:0000256" key="1">
    <source>
        <dbReference type="SAM" id="SignalP"/>
    </source>
</evidence>
<evidence type="ECO:0000313" key="2">
    <source>
        <dbReference type="EMBL" id="EIC02671.1"/>
    </source>
</evidence>
<feature type="signal peptide" evidence="1">
    <location>
        <begin position="1"/>
        <end position="23"/>
    </location>
</feature>
<dbReference type="PATRIC" id="fig|907348.3.peg.542"/>
<comment type="caution">
    <text evidence="2">The sequence shown here is derived from an EMBL/GenBank/DDBJ whole genome shotgun (WGS) entry which is preliminary data.</text>
</comment>
<name>H7EIA1_9SPIR</name>